<proteinExistence type="predicted"/>
<dbReference type="Gene3D" id="3.40.50.1820">
    <property type="entry name" value="alpha/beta hydrolase"/>
    <property type="match status" value="1"/>
</dbReference>
<gene>
    <name evidence="3" type="ORF">Slin15195_G101340</name>
</gene>
<name>A0A9Q9B257_9PEZI</name>
<dbReference type="InterPro" id="IPR029058">
    <property type="entry name" value="AB_hydrolase_fold"/>
</dbReference>
<evidence type="ECO:0000313" key="4">
    <source>
        <dbReference type="Proteomes" id="UP001056384"/>
    </source>
</evidence>
<evidence type="ECO:0000313" key="3">
    <source>
        <dbReference type="EMBL" id="USW56815.1"/>
    </source>
</evidence>
<dbReference type="PANTHER" id="PTHR48070">
    <property type="entry name" value="ESTERASE OVCA2"/>
    <property type="match status" value="1"/>
</dbReference>
<evidence type="ECO:0000259" key="2">
    <source>
        <dbReference type="Pfam" id="PF03959"/>
    </source>
</evidence>
<dbReference type="Proteomes" id="UP001056384">
    <property type="component" value="Chromosome 9"/>
</dbReference>
<dbReference type="SUPFAM" id="SSF53474">
    <property type="entry name" value="alpha/beta-Hydrolases"/>
    <property type="match status" value="1"/>
</dbReference>
<dbReference type="GO" id="GO:0005737">
    <property type="term" value="C:cytoplasm"/>
    <property type="evidence" value="ECO:0007669"/>
    <property type="project" value="TreeGrafter"/>
</dbReference>
<reference evidence="3" key="1">
    <citation type="submission" date="2022-06" db="EMBL/GenBank/DDBJ databases">
        <title>Complete genome sequences of two strains of the flax pathogen Septoria linicola.</title>
        <authorList>
            <person name="Lapalu N."/>
            <person name="Simon A."/>
            <person name="Demenou B."/>
            <person name="Paumier D."/>
            <person name="Guillot M.-P."/>
            <person name="Gout L."/>
            <person name="Valade R."/>
        </authorList>
    </citation>
    <scope>NUCLEOTIDE SEQUENCE</scope>
    <source>
        <strain evidence="3">SE15195</strain>
    </source>
</reference>
<organism evidence="3 4">
    <name type="scientific">Septoria linicola</name>
    <dbReference type="NCBI Taxonomy" id="215465"/>
    <lineage>
        <taxon>Eukaryota</taxon>
        <taxon>Fungi</taxon>
        <taxon>Dikarya</taxon>
        <taxon>Ascomycota</taxon>
        <taxon>Pezizomycotina</taxon>
        <taxon>Dothideomycetes</taxon>
        <taxon>Dothideomycetidae</taxon>
        <taxon>Mycosphaerellales</taxon>
        <taxon>Mycosphaerellaceae</taxon>
        <taxon>Septoria</taxon>
    </lineage>
</organism>
<sequence>MTIPAKSRLRILCLHGFTSNASVHAFQLRRLISSLSQYQNQSYDFLFPSGPHTVLPSSASMDMTSPATQLWHDFVVGLSPESEKLGHRAWWYARDPDWKTKRKGEFEGLEESFKFLGKFLEGLDGPVDAVWGFSQGACLAGMLVALLQDSQREHPLRKMLPERQGSVKCGVIFSGFRARFEMYDDIYEVTNAESGWKGIDVPVMHVIGEKDPLVGSERSVALMRCCREEEVLRFEGGHEIPKGEGDVAKIVEFVRRYCEVGGKGEDEGMGEGRRVQASM</sequence>
<dbReference type="InterPro" id="IPR005645">
    <property type="entry name" value="FSH-like_dom"/>
</dbReference>
<dbReference type="Pfam" id="PF03959">
    <property type="entry name" value="FSH1"/>
    <property type="match status" value="1"/>
</dbReference>
<dbReference type="AlphaFoldDB" id="A0A9Q9B257"/>
<evidence type="ECO:0000256" key="1">
    <source>
        <dbReference type="ARBA" id="ARBA00022801"/>
    </source>
</evidence>
<feature type="domain" description="Serine hydrolase" evidence="2">
    <location>
        <begin position="7"/>
        <end position="246"/>
    </location>
</feature>
<dbReference type="GO" id="GO:0016787">
    <property type="term" value="F:hydrolase activity"/>
    <property type="evidence" value="ECO:0007669"/>
    <property type="project" value="UniProtKB-KW"/>
</dbReference>
<accession>A0A9Q9B257</accession>
<protein>
    <submittedName>
        <fullName evidence="3">Serine hydrolase FSH, alpha/Beta hydrolase</fullName>
    </submittedName>
</protein>
<dbReference type="GO" id="GO:0005634">
    <property type="term" value="C:nucleus"/>
    <property type="evidence" value="ECO:0007669"/>
    <property type="project" value="TreeGrafter"/>
</dbReference>
<dbReference type="PANTHER" id="PTHR48070:SF6">
    <property type="entry name" value="ESTERASE OVCA2"/>
    <property type="match status" value="1"/>
</dbReference>
<keyword evidence="4" id="KW-1185">Reference proteome</keyword>
<dbReference type="EMBL" id="CP099426">
    <property type="protein sequence ID" value="USW56815.1"/>
    <property type="molecule type" value="Genomic_DNA"/>
</dbReference>
<keyword evidence="1 3" id="KW-0378">Hydrolase</keyword>
<dbReference type="InterPro" id="IPR050593">
    <property type="entry name" value="LovG"/>
</dbReference>